<reference evidence="3" key="1">
    <citation type="journal article" date="2019" name="Int. J. Syst. Evol. Microbiol.">
        <title>The Global Catalogue of Microorganisms (GCM) 10K type strain sequencing project: providing services to taxonomists for standard genome sequencing and annotation.</title>
        <authorList>
            <consortium name="The Broad Institute Genomics Platform"/>
            <consortium name="The Broad Institute Genome Sequencing Center for Infectious Disease"/>
            <person name="Wu L."/>
            <person name="Ma J."/>
        </authorList>
    </citation>
    <scope>NUCLEOTIDE SEQUENCE [LARGE SCALE GENOMIC DNA]</scope>
    <source>
        <strain evidence="3">KCTC 23299</strain>
    </source>
</reference>
<evidence type="ECO:0000313" key="2">
    <source>
        <dbReference type="EMBL" id="MFD2918783.1"/>
    </source>
</evidence>
<dbReference type="RefSeq" id="WP_386095309.1">
    <property type="nucleotide sequence ID" value="NZ_JBHUOZ010000001.1"/>
</dbReference>
<dbReference type="EMBL" id="JBHUOZ010000001">
    <property type="protein sequence ID" value="MFD2918783.1"/>
    <property type="molecule type" value="Genomic_DNA"/>
</dbReference>
<keyword evidence="3" id="KW-1185">Reference proteome</keyword>
<feature type="transmembrane region" description="Helical" evidence="1">
    <location>
        <begin position="96"/>
        <end position="120"/>
    </location>
</feature>
<proteinExistence type="predicted"/>
<protein>
    <recommendedName>
        <fullName evidence="4">Sulfatase</fullName>
    </recommendedName>
</protein>
<dbReference type="Proteomes" id="UP001597511">
    <property type="component" value="Unassembled WGS sequence"/>
</dbReference>
<keyword evidence="1" id="KW-0812">Transmembrane</keyword>
<gene>
    <name evidence="2" type="ORF">ACFS6H_03610</name>
</gene>
<name>A0ABW6A3D5_9BACT</name>
<comment type="caution">
    <text evidence="2">The sequence shown here is derived from an EMBL/GenBank/DDBJ whole genome shotgun (WGS) entry which is preliminary data.</text>
</comment>
<feature type="transmembrane region" description="Helical" evidence="1">
    <location>
        <begin position="65"/>
        <end position="84"/>
    </location>
</feature>
<dbReference type="InterPro" id="IPR017850">
    <property type="entry name" value="Alkaline_phosphatase_core_sf"/>
</dbReference>
<evidence type="ECO:0000313" key="3">
    <source>
        <dbReference type="Proteomes" id="UP001597511"/>
    </source>
</evidence>
<keyword evidence="1" id="KW-0472">Membrane</keyword>
<keyword evidence="1" id="KW-1133">Transmembrane helix</keyword>
<feature type="transmembrane region" description="Helical" evidence="1">
    <location>
        <begin position="7"/>
        <end position="23"/>
    </location>
</feature>
<evidence type="ECO:0008006" key="4">
    <source>
        <dbReference type="Google" id="ProtNLM"/>
    </source>
</evidence>
<sequence>MMNKINKWALYFLPLSIVLFFYLNNFNRFGHLLLTTPVFILFLIHTAFAYLLLSLGFLVCRKNKAVALLFTSLFLVFFFAFGSLQDFLFNHPWKFFKLLSNTIIITLLFLSGCLLLSWWLKKRKTLVVRLNRFLLLVFTFFLVYEAGFAFMYQTLRADKLTAQPQQTFNNTPTAKDSLPDIYHLLFDSYTSNEQLEKHWQYTNPLYSQLDSLGFFTVNKATSNYSLTALSLNSAFNMNYLAGNKKERIHSFDNFLLWSLNLENNSWFRLLQQYQYNVKLHSLIYEPYSTKAKGNMAHGSPQSWLRLQTFEKVVFDPWRLNQLKKLVGSSAALPPSVATKFGAMQQYNLNTAEQVYKDLAIPAAGPGYAFYHFLLPHYPYLFDAAGNPLPVTAGTLGLDPKGYLQQVQYSNLLINKLVRSILANKPAKPKIIIISGDHGFKDFQMGATDTSPYQTITAIYFSDKNYTALPTEMSLVNLYRFVANKTFKQTLPALKDSILQGE</sequence>
<feature type="transmembrane region" description="Helical" evidence="1">
    <location>
        <begin position="132"/>
        <end position="152"/>
    </location>
</feature>
<dbReference type="SUPFAM" id="SSF53649">
    <property type="entry name" value="Alkaline phosphatase-like"/>
    <property type="match status" value="1"/>
</dbReference>
<feature type="transmembrane region" description="Helical" evidence="1">
    <location>
        <begin position="29"/>
        <end position="53"/>
    </location>
</feature>
<accession>A0ABW6A3D5</accession>
<evidence type="ECO:0000256" key="1">
    <source>
        <dbReference type="SAM" id="Phobius"/>
    </source>
</evidence>
<organism evidence="2 3">
    <name type="scientific">Terrimonas rubra</name>
    <dbReference type="NCBI Taxonomy" id="1035890"/>
    <lineage>
        <taxon>Bacteria</taxon>
        <taxon>Pseudomonadati</taxon>
        <taxon>Bacteroidota</taxon>
        <taxon>Chitinophagia</taxon>
        <taxon>Chitinophagales</taxon>
        <taxon>Chitinophagaceae</taxon>
        <taxon>Terrimonas</taxon>
    </lineage>
</organism>
<dbReference type="Gene3D" id="3.40.720.10">
    <property type="entry name" value="Alkaline Phosphatase, subunit A"/>
    <property type="match status" value="1"/>
</dbReference>